<protein>
    <submittedName>
        <fullName evidence="4">DUF5683 domain-containing protein</fullName>
    </submittedName>
</protein>
<gene>
    <name evidence="2" type="ORF">NBR_LOCUS13673</name>
</gene>
<dbReference type="EMBL" id="UYSL01021113">
    <property type="protein sequence ID" value="VDL77262.1"/>
    <property type="molecule type" value="Genomic_DNA"/>
</dbReference>
<evidence type="ECO:0000256" key="1">
    <source>
        <dbReference type="SAM" id="SignalP"/>
    </source>
</evidence>
<reference evidence="2 3" key="2">
    <citation type="submission" date="2018-11" db="EMBL/GenBank/DDBJ databases">
        <authorList>
            <consortium name="Pathogen Informatics"/>
        </authorList>
    </citation>
    <scope>NUCLEOTIDE SEQUENCE [LARGE SCALE GENOMIC DNA]</scope>
</reference>
<dbReference type="Proteomes" id="UP000271162">
    <property type="component" value="Unassembled WGS sequence"/>
</dbReference>
<evidence type="ECO:0000313" key="4">
    <source>
        <dbReference type="WBParaSite" id="NBR_0001367201-mRNA-1"/>
    </source>
</evidence>
<accession>A0A0N4YB56</accession>
<evidence type="ECO:0000313" key="2">
    <source>
        <dbReference type="EMBL" id="VDL77262.1"/>
    </source>
</evidence>
<feature type="signal peptide" evidence="1">
    <location>
        <begin position="1"/>
        <end position="23"/>
    </location>
</feature>
<evidence type="ECO:0000313" key="3">
    <source>
        <dbReference type="Proteomes" id="UP000271162"/>
    </source>
</evidence>
<keyword evidence="1" id="KW-0732">Signal</keyword>
<feature type="chain" id="PRO_5043125426" evidence="1">
    <location>
        <begin position="24"/>
        <end position="329"/>
    </location>
</feature>
<sequence length="329" mass="37497">MKMIALQMFVALVVLLTSDGAKSKGKLVKTSCDIDAMFCTHMSLVDYYNERAIGDLMEQKVDRDDFKEDSQRLVKTNRELKKLLELEAESKSELVEASRTPLHMEVRSLFQLRVTCSDGRRKLIVCNETLDSVHLATYYLILAVEEDGVLSSNNCEKWPTFCEELGWAFEANRYAIGELEDSSVKDGGGFNDARERLWHTNHEIIRLLGLKGKKKSELIEASKKPLDREIGALFQLRITCYEGRRELPVCNETLESVFLATTFLVHAIMAVAEGSQLEAINATYKKFQADFTKAPWNETFGIGYTLGRNVLDVLEAEQQSKRERTRRTF</sequence>
<organism evidence="4">
    <name type="scientific">Nippostrongylus brasiliensis</name>
    <name type="common">Rat hookworm</name>
    <dbReference type="NCBI Taxonomy" id="27835"/>
    <lineage>
        <taxon>Eukaryota</taxon>
        <taxon>Metazoa</taxon>
        <taxon>Ecdysozoa</taxon>
        <taxon>Nematoda</taxon>
        <taxon>Chromadorea</taxon>
        <taxon>Rhabditida</taxon>
        <taxon>Rhabditina</taxon>
        <taxon>Rhabditomorpha</taxon>
        <taxon>Strongyloidea</taxon>
        <taxon>Heligmosomidae</taxon>
        <taxon>Nippostrongylus</taxon>
    </lineage>
</organism>
<proteinExistence type="predicted"/>
<dbReference type="WBParaSite" id="NBR_0001367201-mRNA-1">
    <property type="protein sequence ID" value="NBR_0001367201-mRNA-1"/>
    <property type="gene ID" value="NBR_0001367201"/>
</dbReference>
<dbReference type="AlphaFoldDB" id="A0A0N4YB56"/>
<reference evidence="4" key="1">
    <citation type="submission" date="2017-02" db="UniProtKB">
        <authorList>
            <consortium name="WormBaseParasite"/>
        </authorList>
    </citation>
    <scope>IDENTIFICATION</scope>
</reference>
<name>A0A0N4YB56_NIPBR</name>
<keyword evidence="3" id="KW-1185">Reference proteome</keyword>